<name>A0AAE3YSJ6_9ACTN</name>
<sequence>MDDALTAYADGRADGLAGNPDDTRANDPDYQIGLYDGQVEIFENNLLAAVRKALGEPEAA</sequence>
<feature type="region of interest" description="Disordered" evidence="1">
    <location>
        <begin position="1"/>
        <end position="27"/>
    </location>
</feature>
<proteinExistence type="predicted"/>
<evidence type="ECO:0000256" key="1">
    <source>
        <dbReference type="SAM" id="MobiDB-lite"/>
    </source>
</evidence>
<evidence type="ECO:0000313" key="3">
    <source>
        <dbReference type="Proteomes" id="UP001183643"/>
    </source>
</evidence>
<accession>A0AAE3YSJ6</accession>
<dbReference type="EMBL" id="JAVDYB010000001">
    <property type="protein sequence ID" value="MDR7277846.1"/>
    <property type="molecule type" value="Genomic_DNA"/>
</dbReference>
<gene>
    <name evidence="2" type="ORF">J2S41_004624</name>
</gene>
<dbReference type="RefSeq" id="WP_310370381.1">
    <property type="nucleotide sequence ID" value="NZ_JAVDYB010000001.1"/>
</dbReference>
<keyword evidence="3" id="KW-1185">Reference proteome</keyword>
<comment type="caution">
    <text evidence="2">The sequence shown here is derived from an EMBL/GenBank/DDBJ whole genome shotgun (WGS) entry which is preliminary data.</text>
</comment>
<reference evidence="2" key="1">
    <citation type="submission" date="2023-07" db="EMBL/GenBank/DDBJ databases">
        <title>Sequencing the genomes of 1000 actinobacteria strains.</title>
        <authorList>
            <person name="Klenk H.-P."/>
        </authorList>
    </citation>
    <scope>NUCLEOTIDE SEQUENCE</scope>
    <source>
        <strain evidence="2">DSM 44707</strain>
    </source>
</reference>
<organism evidence="2 3">
    <name type="scientific">Catenuloplanes atrovinosus</name>
    <dbReference type="NCBI Taxonomy" id="137266"/>
    <lineage>
        <taxon>Bacteria</taxon>
        <taxon>Bacillati</taxon>
        <taxon>Actinomycetota</taxon>
        <taxon>Actinomycetes</taxon>
        <taxon>Micromonosporales</taxon>
        <taxon>Micromonosporaceae</taxon>
        <taxon>Catenuloplanes</taxon>
    </lineage>
</organism>
<dbReference type="Proteomes" id="UP001183643">
    <property type="component" value="Unassembled WGS sequence"/>
</dbReference>
<evidence type="ECO:0000313" key="2">
    <source>
        <dbReference type="EMBL" id="MDR7277846.1"/>
    </source>
</evidence>
<protein>
    <submittedName>
        <fullName evidence="2">Uncharacterized protein</fullName>
    </submittedName>
</protein>
<dbReference type="AlphaFoldDB" id="A0AAE3YSJ6"/>